<name>A0AA38H4V9_9TREE</name>
<dbReference type="RefSeq" id="XP_052942456.1">
    <property type="nucleotide sequence ID" value="XM_053088042.1"/>
</dbReference>
<feature type="region of interest" description="Disordered" evidence="1">
    <location>
        <begin position="345"/>
        <end position="387"/>
    </location>
</feature>
<evidence type="ECO:0000313" key="3">
    <source>
        <dbReference type="Proteomes" id="UP001164286"/>
    </source>
</evidence>
<evidence type="ECO:0000256" key="1">
    <source>
        <dbReference type="SAM" id="MobiDB-lite"/>
    </source>
</evidence>
<proteinExistence type="predicted"/>
<dbReference type="Proteomes" id="UP001164286">
    <property type="component" value="Unassembled WGS sequence"/>
</dbReference>
<sequence length="1221" mass="135472">MNRRIIPTIEALENSTPPLPHNDPLLMIASHGGGSWGFGTTPIADSPETYIALLQPAMRFAQRLLVHPHIIAKAVAIISETPKPHPVVEKAFRWAISLSEYTSLEAVAWFVRPQQSDLADVYTLEELTIMLHKGNVERLRRSKEKVDDEPGVSGRHLLSTAIAMIHALVPAARTQVYCLLRGSPTFHIPYSPALVPLLATSNASFELDIHLLRGCHGGWLALRSGGGGKAFVDSLKDKDIDFLVVLQTGAADGVFIKKVIDSAWIAEAVEATVEVFSFQLTPEAFEHDQIHLLQLPAKLLPDPIVDRNIAVMDRRREAGEHAARGLAVPLEPQFANALTCQYVPGNARPLHQRPHPTSHPPPTPRPSPFPFSPLAPTAISSRPSSPIMDMNKRVTVTLEELENQEPLPPHPDPLGAVMHASAPLYDDPIVVDNEGPLLLLHPSSIGKLATIIAATGEPRPLIETAIRRVLGTTQWVVAIDNLQMLPSLAVHVRPPKDDLADIFTLPELTIFVNSTQVERLRIARDIMEKEDKREAWDLHLFLTAVAMAHALVPAIRTQVFCILKSSPDSQIPYPRSPTGRERDIGWYWESMVLGGILEGAWRCTPTVIGLPTSNRAPSDPRIPKFDFVALQAAGTMRVPVAQYDVFEFLLLQRRNAKGEPTVKWELDETWVAETVEAFEHGQLDRISLPPKIDGKPLDDRYFTILDRRNTTAEAEMRSAHRVPSLPKKSVTKRRKATDQPTAEAGPSEKKKAAVVKLSSHISIRAESRGTGELDCLRSACFTFLRDLPETGPLDHSPYCSRASRRTIELELYSNTPFWTIPHPRRLLPQPSPSTMANKRKFVCREELDSETAPLPHPDPLGSVMHAKAFLSQTITVETDRPVDPAHVDLITRAMRFAQLLLLHPDSIGKLASIYANKPGPQPLIEKAIRRVLGTTQWAVGLDSYVVLACLASHSRPAREDLSEVYTLAELTIFLNPTQVSRLEKARIKMDDDDDREEWDAHLFLTAVALAHAMVPAIRTQVYCILQCAPDEQIKFPKLSCYAYEHDAGWYWESQVFGGILEGAWRSSLPQPVIVKSSHPSTDSRVPTFDFASLQAGLARNPLNQREKFEFLLLRRDEAEGVPAAKMELRKDWLAEAGEAFENGELDKLSLSPKFLEPPLEEGRFTILDRRGARGERQLDSMVKDGQAPSKKGSGNFKRKIEELAGGLFKKGKTAAMAEGGT</sequence>
<feature type="region of interest" description="Disordered" evidence="1">
    <location>
        <begin position="713"/>
        <end position="750"/>
    </location>
</feature>
<feature type="compositionally biased region" description="Pro residues" evidence="1">
    <location>
        <begin position="357"/>
        <end position="373"/>
    </location>
</feature>
<protein>
    <submittedName>
        <fullName evidence="2">Uncharacterized protein</fullName>
    </submittedName>
</protein>
<dbReference type="AlphaFoldDB" id="A0AA38H4V9"/>
<keyword evidence="3" id="KW-1185">Reference proteome</keyword>
<reference evidence="2" key="1">
    <citation type="journal article" date="2022" name="G3 (Bethesda)">
        <title>High quality genome of the basidiomycete yeast Dioszegia hungarica PDD-24b-2 isolated from cloud water.</title>
        <authorList>
            <person name="Jarrige D."/>
            <person name="Haridas S."/>
            <person name="Bleykasten-Grosshans C."/>
            <person name="Joly M."/>
            <person name="Nadalig T."/>
            <person name="Sancelme M."/>
            <person name="Vuilleumier S."/>
            <person name="Grigoriev I.V."/>
            <person name="Amato P."/>
            <person name="Bringel F."/>
        </authorList>
    </citation>
    <scope>NUCLEOTIDE SEQUENCE</scope>
    <source>
        <strain evidence="2">PDD-24b-2</strain>
    </source>
</reference>
<dbReference type="GeneID" id="77727247"/>
<accession>A0AA38H4V9</accession>
<dbReference type="EMBL" id="JAKWFO010000014">
    <property type="protein sequence ID" value="KAI9632679.1"/>
    <property type="molecule type" value="Genomic_DNA"/>
</dbReference>
<organism evidence="2 3">
    <name type="scientific">Dioszegia hungarica</name>
    <dbReference type="NCBI Taxonomy" id="4972"/>
    <lineage>
        <taxon>Eukaryota</taxon>
        <taxon>Fungi</taxon>
        <taxon>Dikarya</taxon>
        <taxon>Basidiomycota</taxon>
        <taxon>Agaricomycotina</taxon>
        <taxon>Tremellomycetes</taxon>
        <taxon>Tremellales</taxon>
        <taxon>Bulleribasidiaceae</taxon>
        <taxon>Dioszegia</taxon>
    </lineage>
</organism>
<comment type="caution">
    <text evidence="2">The sequence shown here is derived from an EMBL/GenBank/DDBJ whole genome shotgun (WGS) entry which is preliminary data.</text>
</comment>
<evidence type="ECO:0000313" key="2">
    <source>
        <dbReference type="EMBL" id="KAI9632679.1"/>
    </source>
</evidence>
<gene>
    <name evidence="2" type="ORF">MKK02DRAFT_30432</name>
</gene>